<reference evidence="2 3" key="1">
    <citation type="submission" date="2020-03" db="EMBL/GenBank/DDBJ databases">
        <authorList>
            <person name="Kim M.K."/>
        </authorList>
    </citation>
    <scope>NUCLEOTIDE SEQUENCE [LARGE SCALE GENOMIC DNA]</scope>
    <source>
        <strain evidence="2 3">BT328</strain>
    </source>
</reference>
<dbReference type="AlphaFoldDB" id="A0A6G9ATQ8"/>
<accession>A0A6G9ATQ8</accession>
<keyword evidence="1" id="KW-1133">Transmembrane helix</keyword>
<keyword evidence="1" id="KW-0812">Transmembrane</keyword>
<evidence type="ECO:0000256" key="1">
    <source>
        <dbReference type="SAM" id="Phobius"/>
    </source>
</evidence>
<evidence type="ECO:0000313" key="2">
    <source>
        <dbReference type="EMBL" id="QIP15790.1"/>
    </source>
</evidence>
<dbReference type="Proteomes" id="UP000501802">
    <property type="component" value="Chromosome"/>
</dbReference>
<name>A0A6G9ATQ8_9BACT</name>
<gene>
    <name evidence="2" type="ORF">G8759_25745</name>
</gene>
<organism evidence="2 3">
    <name type="scientific">Spirosoma aureum</name>
    <dbReference type="NCBI Taxonomy" id="2692134"/>
    <lineage>
        <taxon>Bacteria</taxon>
        <taxon>Pseudomonadati</taxon>
        <taxon>Bacteroidota</taxon>
        <taxon>Cytophagia</taxon>
        <taxon>Cytophagales</taxon>
        <taxon>Cytophagaceae</taxon>
        <taxon>Spirosoma</taxon>
    </lineage>
</organism>
<evidence type="ECO:0000313" key="3">
    <source>
        <dbReference type="Proteomes" id="UP000501802"/>
    </source>
</evidence>
<keyword evidence="3" id="KW-1185">Reference proteome</keyword>
<dbReference type="KEGG" id="spib:G8759_25745"/>
<proteinExistence type="predicted"/>
<protein>
    <submittedName>
        <fullName evidence="2">Uncharacterized protein</fullName>
    </submittedName>
</protein>
<dbReference type="RefSeq" id="WP_167214737.1">
    <property type="nucleotide sequence ID" value="NZ_CP050063.1"/>
</dbReference>
<feature type="transmembrane region" description="Helical" evidence="1">
    <location>
        <begin position="119"/>
        <end position="140"/>
    </location>
</feature>
<keyword evidence="1" id="KW-0472">Membrane</keyword>
<dbReference type="EMBL" id="CP050063">
    <property type="protein sequence ID" value="QIP15790.1"/>
    <property type="molecule type" value="Genomic_DNA"/>
</dbReference>
<sequence length="445" mass="50223">MVTQQESQELDRCRKLIEEKVGWGSGGGWATQDFERLSELIAGQTGVSLSITTLKRVWGRVKYESAPTTTTLNALVQFAGYENWQQFRNTSQVQPIAQLVPVDNVPSPKPVRRATRKHWWIGAGILIGLIGVSAFFLNYVRRKSLSPERFSFSSQPVTKGIPNSVVFHYDATASPTDQVFIQQSWDPNRRQPVPKNGHEYTSIYYHPGYFRAKLVIGDQIVREHNLMIPSDGWHIAVMQEPVPVYFQENDVIKNGMLSLSVAAIQQHNIQMQPKPPTVRYRYVQELKNLRNDNFTLETRVKSDFKRGSSICQNVTIMILCKNEFFSIPLSAKGCVGNLDIYLAGHYADARNTDLSAFGADLSQWVDLKCEVRNKRAQVFIGGEKAYEALIPTDARDIIGISYDFEGTGSVDFTRFTQSNGQVAFEDKFDAPRKATTAVLVDKNLK</sequence>